<sequence>MIGASTGGPKVLFELITKLPKDLEVPLLVVQHMPAGFTKAFAERLDKYSNLKVIEAKDGDKINSNVVYIAPGGFHMLVKSKQVKLDLSPQIHGVRPAVDKLFLSAAEEFGENNLAVILTGMGRDGAEGIKAIKLKGGITIAQDEATSTIFGMPKAAIETGCVDYVMPDYQIAEEIVKIVRGRS</sequence>
<evidence type="ECO:0000313" key="6">
    <source>
        <dbReference type="EMBL" id="CCJ33775.1"/>
    </source>
</evidence>
<evidence type="ECO:0000256" key="3">
    <source>
        <dbReference type="ARBA" id="ARBA00048267"/>
    </source>
</evidence>
<name>I7K8A4_9CLOT</name>
<dbReference type="Pfam" id="PF01339">
    <property type="entry name" value="CheB_methylest"/>
    <property type="match status" value="1"/>
</dbReference>
<feature type="active site" evidence="4">
    <location>
        <position position="124"/>
    </location>
</feature>
<protein>
    <recommendedName>
        <fullName evidence="2">protein-glutamate methylesterase</fullName>
        <ecNumber evidence="2">3.1.1.61</ecNumber>
    </recommendedName>
</protein>
<dbReference type="EMBL" id="CAKP01000093">
    <property type="protein sequence ID" value="CCJ33775.1"/>
    <property type="molecule type" value="Genomic_DNA"/>
</dbReference>
<evidence type="ECO:0000256" key="1">
    <source>
        <dbReference type="ARBA" id="ARBA00022801"/>
    </source>
</evidence>
<feature type="active site" evidence="4">
    <location>
        <position position="5"/>
    </location>
</feature>
<evidence type="ECO:0000313" key="7">
    <source>
        <dbReference type="Proteomes" id="UP000007652"/>
    </source>
</evidence>
<comment type="catalytic activity">
    <reaction evidence="3">
        <text>[protein]-L-glutamate 5-O-methyl ester + H2O = L-glutamyl-[protein] + methanol + H(+)</text>
        <dbReference type="Rhea" id="RHEA:23236"/>
        <dbReference type="Rhea" id="RHEA-COMP:10208"/>
        <dbReference type="Rhea" id="RHEA-COMP:10311"/>
        <dbReference type="ChEBI" id="CHEBI:15377"/>
        <dbReference type="ChEBI" id="CHEBI:15378"/>
        <dbReference type="ChEBI" id="CHEBI:17790"/>
        <dbReference type="ChEBI" id="CHEBI:29973"/>
        <dbReference type="ChEBI" id="CHEBI:82795"/>
        <dbReference type="EC" id="3.1.1.61"/>
    </reaction>
</comment>
<dbReference type="GO" id="GO:0000156">
    <property type="term" value="F:phosphorelay response regulator activity"/>
    <property type="evidence" value="ECO:0007669"/>
    <property type="project" value="InterPro"/>
</dbReference>
<dbReference type="Gene3D" id="3.40.50.180">
    <property type="entry name" value="Methylesterase CheB, C-terminal domain"/>
    <property type="match status" value="1"/>
</dbReference>
<dbReference type="STRING" id="857293.CAAU_1691"/>
<dbReference type="GO" id="GO:0006935">
    <property type="term" value="P:chemotaxis"/>
    <property type="evidence" value="ECO:0007669"/>
    <property type="project" value="UniProtKB-UniRule"/>
</dbReference>
<proteinExistence type="predicted"/>
<dbReference type="GO" id="GO:0005737">
    <property type="term" value="C:cytoplasm"/>
    <property type="evidence" value="ECO:0007669"/>
    <property type="project" value="InterPro"/>
</dbReference>
<evidence type="ECO:0000256" key="4">
    <source>
        <dbReference type="PROSITE-ProRule" id="PRU00050"/>
    </source>
</evidence>
<dbReference type="PANTHER" id="PTHR42872">
    <property type="entry name" value="PROTEIN-GLUTAMATE METHYLESTERASE/PROTEIN-GLUTAMINE GLUTAMINASE"/>
    <property type="match status" value="1"/>
</dbReference>
<dbReference type="CDD" id="cd16432">
    <property type="entry name" value="CheB_Rec"/>
    <property type="match status" value="1"/>
</dbReference>
<gene>
    <name evidence="6" type="ORF">CAAU_1691</name>
</gene>
<organism evidence="6 7">
    <name type="scientific">Caloramator australicus RC3</name>
    <dbReference type="NCBI Taxonomy" id="857293"/>
    <lineage>
        <taxon>Bacteria</taxon>
        <taxon>Bacillati</taxon>
        <taxon>Bacillota</taxon>
        <taxon>Clostridia</taxon>
        <taxon>Eubacteriales</taxon>
        <taxon>Clostridiaceae</taxon>
        <taxon>Caloramator</taxon>
    </lineage>
</organism>
<dbReference type="eggNOG" id="COG2201">
    <property type="taxonomic scope" value="Bacteria"/>
</dbReference>
<dbReference type="AlphaFoldDB" id="I7K8A4"/>
<keyword evidence="1 4" id="KW-0378">Hydrolase</keyword>
<feature type="active site" evidence="4">
    <location>
        <position position="32"/>
    </location>
</feature>
<dbReference type="EC" id="3.1.1.61" evidence="2"/>
<dbReference type="InterPro" id="IPR000673">
    <property type="entry name" value="Sig_transdc_resp-reg_Me-estase"/>
</dbReference>
<dbReference type="PROSITE" id="PS50122">
    <property type="entry name" value="CHEB"/>
    <property type="match status" value="1"/>
</dbReference>
<comment type="caution">
    <text evidence="6">The sequence shown here is derived from an EMBL/GenBank/DDBJ whole genome shotgun (WGS) entry which is preliminary data.</text>
</comment>
<dbReference type="PANTHER" id="PTHR42872:SF6">
    <property type="entry name" value="PROTEIN-GLUTAMATE METHYLESTERASE_PROTEIN-GLUTAMINE GLUTAMINASE"/>
    <property type="match status" value="1"/>
</dbReference>
<dbReference type="SUPFAM" id="SSF52738">
    <property type="entry name" value="Methylesterase CheB, C-terminal domain"/>
    <property type="match status" value="1"/>
</dbReference>
<keyword evidence="4" id="KW-0145">Chemotaxis</keyword>
<feature type="domain" description="CheB-type methylesterase" evidence="5">
    <location>
        <begin position="1"/>
        <end position="182"/>
    </location>
</feature>
<accession>I7K8A4</accession>
<reference evidence="6 7" key="1">
    <citation type="journal article" date="2011" name="J. Bacteriol.">
        <title>Draft genome sequence of Caloramator australicus strain RC3T, a thermoanaerobe from the Great Artesian Basin of Australia.</title>
        <authorList>
            <person name="Ogg C.D."/>
            <person name="Patel B.K.C."/>
        </authorList>
    </citation>
    <scope>NUCLEOTIDE SEQUENCE [LARGE SCALE GENOMIC DNA]</scope>
    <source>
        <strain evidence="6 7">RC3</strain>
    </source>
</reference>
<evidence type="ECO:0000256" key="2">
    <source>
        <dbReference type="ARBA" id="ARBA00039140"/>
    </source>
</evidence>
<dbReference type="InterPro" id="IPR035909">
    <property type="entry name" value="CheB_C"/>
</dbReference>
<dbReference type="Proteomes" id="UP000007652">
    <property type="component" value="Unassembled WGS sequence"/>
</dbReference>
<evidence type="ECO:0000259" key="5">
    <source>
        <dbReference type="PROSITE" id="PS50122"/>
    </source>
</evidence>
<keyword evidence="7" id="KW-1185">Reference proteome</keyword>
<dbReference type="GO" id="GO:0008984">
    <property type="term" value="F:protein-glutamate methylesterase activity"/>
    <property type="evidence" value="ECO:0007669"/>
    <property type="project" value="UniProtKB-EC"/>
</dbReference>